<dbReference type="AlphaFoldDB" id="W4M0I3"/>
<organism evidence="1 2">
    <name type="scientific">Candidatus Entotheonella gemina</name>
    <dbReference type="NCBI Taxonomy" id="1429439"/>
    <lineage>
        <taxon>Bacteria</taxon>
        <taxon>Pseudomonadati</taxon>
        <taxon>Nitrospinota/Tectimicrobiota group</taxon>
        <taxon>Candidatus Tectimicrobiota</taxon>
        <taxon>Candidatus Entotheonellia</taxon>
        <taxon>Candidatus Entotheonellales</taxon>
        <taxon>Candidatus Entotheonellaceae</taxon>
        <taxon>Candidatus Entotheonella</taxon>
    </lineage>
</organism>
<dbReference type="EMBL" id="AZHX01001380">
    <property type="protein sequence ID" value="ETX03819.1"/>
    <property type="molecule type" value="Genomic_DNA"/>
</dbReference>
<sequence length="139" mass="15092">MAVLQYSRAEDQAVIDVVSDTPDALDPTSLLGTWMNTNGASGGMAKVILTLKDGALTVRVIGADEPEPHDWGEITAAVYAKSVDSKDGMAFSATYDFGFMATHLQANVKQGVLVIASFTRFKDDSGRANYFVREFFYQP</sequence>
<evidence type="ECO:0000313" key="2">
    <source>
        <dbReference type="Proteomes" id="UP000019140"/>
    </source>
</evidence>
<dbReference type="Proteomes" id="UP000019140">
    <property type="component" value="Unassembled WGS sequence"/>
</dbReference>
<gene>
    <name evidence="1" type="ORF">ETSY2_32405</name>
</gene>
<accession>W4M0I3</accession>
<reference evidence="1 2" key="1">
    <citation type="journal article" date="2014" name="Nature">
        <title>An environmental bacterial taxon with a large and distinct metabolic repertoire.</title>
        <authorList>
            <person name="Wilson M.C."/>
            <person name="Mori T."/>
            <person name="Ruckert C."/>
            <person name="Uria A.R."/>
            <person name="Helf M.J."/>
            <person name="Takada K."/>
            <person name="Gernert C."/>
            <person name="Steffens U.A."/>
            <person name="Heycke N."/>
            <person name="Schmitt S."/>
            <person name="Rinke C."/>
            <person name="Helfrich E.J."/>
            <person name="Brachmann A.O."/>
            <person name="Gurgui C."/>
            <person name="Wakimoto T."/>
            <person name="Kracht M."/>
            <person name="Crusemann M."/>
            <person name="Hentschel U."/>
            <person name="Abe I."/>
            <person name="Matsunaga S."/>
            <person name="Kalinowski J."/>
            <person name="Takeyama H."/>
            <person name="Piel J."/>
        </authorList>
    </citation>
    <scope>NUCLEOTIDE SEQUENCE [LARGE SCALE GENOMIC DNA]</scope>
    <source>
        <strain evidence="2">TSY2</strain>
    </source>
</reference>
<protein>
    <recommendedName>
        <fullName evidence="3">Lipocalin-like domain-containing protein</fullName>
    </recommendedName>
</protein>
<dbReference type="HOGENOM" id="CLU_155105_0_0_7"/>
<proteinExistence type="predicted"/>
<keyword evidence="2" id="KW-1185">Reference proteome</keyword>
<evidence type="ECO:0008006" key="3">
    <source>
        <dbReference type="Google" id="ProtNLM"/>
    </source>
</evidence>
<name>W4M0I3_9BACT</name>
<comment type="caution">
    <text evidence="1">The sequence shown here is derived from an EMBL/GenBank/DDBJ whole genome shotgun (WGS) entry which is preliminary data.</text>
</comment>
<evidence type="ECO:0000313" key="1">
    <source>
        <dbReference type="EMBL" id="ETX03819.1"/>
    </source>
</evidence>